<dbReference type="EMBL" id="AMCK01000002">
    <property type="protein sequence ID" value="EKB46456.1"/>
    <property type="molecule type" value="Genomic_DNA"/>
</dbReference>
<sequence>MASQNKKAEPILLFYNNIVIQVMCRTNIPLYKNITKERTIRQTFVNLVGKFDFHNNQINPDKITFVPRIIKGESELNRGFASSIHSLLSPQAVQMPSMRFNTIMTNNIRLISNKRFTIRHSSLESQSLLLFFFGSYKFASYEHSIFR</sequence>
<gene>
    <name evidence="1" type="ORF">B857_00666</name>
</gene>
<accession>K1KV91</accession>
<evidence type="ECO:0000313" key="1">
    <source>
        <dbReference type="EMBL" id="EKB46456.1"/>
    </source>
</evidence>
<dbReference type="RefSeq" id="WP_008403951.1">
    <property type="nucleotide sequence ID" value="NZ_AMCK01000002.1"/>
</dbReference>
<organism evidence="1 2">
    <name type="scientific">Solibacillus isronensis B3W22</name>
    <dbReference type="NCBI Taxonomy" id="1224748"/>
    <lineage>
        <taxon>Bacteria</taxon>
        <taxon>Bacillati</taxon>
        <taxon>Bacillota</taxon>
        <taxon>Bacilli</taxon>
        <taxon>Bacillales</taxon>
        <taxon>Caryophanaceae</taxon>
        <taxon>Solibacillus</taxon>
    </lineage>
</organism>
<reference evidence="1 2" key="1">
    <citation type="journal article" date="2012" name="J. Bacteriol.">
        <title>Draft Genome Sequence of Bacillus isronensis Strain B3W22, Isolated from the Upper Atmosphere.</title>
        <authorList>
            <person name="Shivaji S."/>
            <person name="Ara S."/>
            <person name="Singh S.K."/>
            <person name="Bandi S."/>
            <person name="Singh A."/>
            <person name="Pinnaka A.K."/>
        </authorList>
    </citation>
    <scope>NUCLEOTIDE SEQUENCE [LARGE SCALE GENOMIC DNA]</scope>
    <source>
        <strain evidence="1 2">B3W22</strain>
    </source>
</reference>
<protein>
    <submittedName>
        <fullName evidence="1">Uncharacterized protein</fullName>
    </submittedName>
</protein>
<dbReference type="Proteomes" id="UP000004738">
    <property type="component" value="Unassembled WGS sequence"/>
</dbReference>
<proteinExistence type="predicted"/>
<keyword evidence="2" id="KW-1185">Reference proteome</keyword>
<name>K1KV91_9BACL</name>
<dbReference type="AlphaFoldDB" id="K1KV91"/>
<comment type="caution">
    <text evidence="1">The sequence shown here is derived from an EMBL/GenBank/DDBJ whole genome shotgun (WGS) entry which is preliminary data.</text>
</comment>
<evidence type="ECO:0000313" key="2">
    <source>
        <dbReference type="Proteomes" id="UP000004738"/>
    </source>
</evidence>